<dbReference type="GO" id="GO:0030422">
    <property type="term" value="P:siRNA processing"/>
    <property type="evidence" value="ECO:0007669"/>
    <property type="project" value="TreeGrafter"/>
</dbReference>
<dbReference type="EC" id="2.7.7.48" evidence="9"/>
<dbReference type="EMBL" id="JAYMYR010000005">
    <property type="protein sequence ID" value="KAK7363993.1"/>
    <property type="molecule type" value="Genomic_DNA"/>
</dbReference>
<keyword evidence="4 9" id="KW-0548">Nucleotidyltransferase</keyword>
<dbReference type="AlphaFoldDB" id="A0AAN9REV9"/>
<dbReference type="PANTHER" id="PTHR23079">
    <property type="entry name" value="RNA-DEPENDENT RNA POLYMERASE"/>
    <property type="match status" value="1"/>
</dbReference>
<reference evidence="14 15" key="1">
    <citation type="submission" date="2024-01" db="EMBL/GenBank/DDBJ databases">
        <title>The genomes of 5 underutilized Papilionoideae crops provide insights into root nodulation and disease resistanc.</title>
        <authorList>
            <person name="Jiang F."/>
        </authorList>
    </citation>
    <scope>NUCLEOTIDE SEQUENCE [LARGE SCALE GENOMIC DNA]</scope>
    <source>
        <strain evidence="14">JINMINGXINNONG_FW02</strain>
        <tissue evidence="14">Leaves</tissue>
    </source>
</reference>
<protein>
    <recommendedName>
        <fullName evidence="9">RNA-dependent RNA polymerase</fullName>
        <ecNumber evidence="9">2.7.7.48</ecNumber>
    </recommendedName>
</protein>
<evidence type="ECO:0000256" key="7">
    <source>
        <dbReference type="ARBA" id="ARBA00048744"/>
    </source>
</evidence>
<dbReference type="Proteomes" id="UP001374584">
    <property type="component" value="Unassembled WGS sequence"/>
</dbReference>
<evidence type="ECO:0000256" key="4">
    <source>
        <dbReference type="ARBA" id="ARBA00022695"/>
    </source>
</evidence>
<evidence type="ECO:0000259" key="12">
    <source>
        <dbReference type="Pfam" id="PF26252"/>
    </source>
</evidence>
<evidence type="ECO:0000259" key="10">
    <source>
        <dbReference type="Pfam" id="PF05183"/>
    </source>
</evidence>
<feature type="domain" description="RDRP core" evidence="10">
    <location>
        <begin position="185"/>
        <end position="822"/>
    </location>
</feature>
<evidence type="ECO:0000256" key="3">
    <source>
        <dbReference type="ARBA" id="ARBA00022679"/>
    </source>
</evidence>
<evidence type="ECO:0000256" key="2">
    <source>
        <dbReference type="ARBA" id="ARBA00022484"/>
    </source>
</evidence>
<keyword evidence="6 9" id="KW-0943">RNA-mediated gene silencing</keyword>
<keyword evidence="3 9" id="KW-0808">Transferase</keyword>
<evidence type="ECO:0000259" key="13">
    <source>
        <dbReference type="Pfam" id="PF26253"/>
    </source>
</evidence>
<dbReference type="InterPro" id="IPR007855">
    <property type="entry name" value="RDRP"/>
</dbReference>
<gene>
    <name evidence="14" type="ORF">VNO80_12304</name>
</gene>
<feature type="domain" description="RDRP3-5 N-terminal" evidence="11">
    <location>
        <begin position="12"/>
        <end position="79"/>
    </location>
</feature>
<dbReference type="GO" id="GO:0003723">
    <property type="term" value="F:RNA binding"/>
    <property type="evidence" value="ECO:0007669"/>
    <property type="project" value="UniProtKB-KW"/>
</dbReference>
<dbReference type="InterPro" id="IPR058697">
    <property type="entry name" value="RDRP3-5_N"/>
</dbReference>
<evidence type="ECO:0000259" key="11">
    <source>
        <dbReference type="Pfam" id="PF26249"/>
    </source>
</evidence>
<keyword evidence="15" id="KW-1185">Reference proteome</keyword>
<evidence type="ECO:0000256" key="6">
    <source>
        <dbReference type="ARBA" id="ARBA00023158"/>
    </source>
</evidence>
<evidence type="ECO:0000256" key="1">
    <source>
        <dbReference type="ARBA" id="ARBA00005762"/>
    </source>
</evidence>
<keyword evidence="5 9" id="KW-0694">RNA-binding</keyword>
<dbReference type="InterPro" id="IPR058751">
    <property type="entry name" value="RDRP_helical"/>
</dbReference>
<dbReference type="Pfam" id="PF26252">
    <property type="entry name" value="RdRP_helical"/>
    <property type="match status" value="1"/>
</dbReference>
<name>A0AAN9REV9_PHACN</name>
<evidence type="ECO:0000313" key="15">
    <source>
        <dbReference type="Proteomes" id="UP001374584"/>
    </source>
</evidence>
<proteinExistence type="inferred from homology"/>
<sequence length="968" mass="109635">MAENHHHNHVLLPTAVEALINRICHEQNQLPPNFIIRQGLAAVGEQQALQILHAIAAQTIRTSLSAFITYMLNNYRTVTPSTPRTPSPTRPGQPSSALHALGELEFRKAFLFLSYIGRESLENVASVDYIRSLKDLPMATFEKTIWEAFGKNHVYYQSDRQVYLDWDSGRTHVYQCYVSSDGSLRFKGPILQSTQTHLQRSLGDDNVLLVKFAENGTAKNIRTSAEEAYSLYGKFGKEGINVGLRLYRFFVFKDGGKEEKKKDPTSSSVKCYFVRMQSCWSIDESANYILSNKTVSEARGLFMHAHLLPSLDKYMARFSLILSKTFKLNIDLATVNVQTIQDVYCQDENGNIIYDNEKPRILTDGTGFISGDLALLCPNSVCKGNNLENNYIQEINNLVELEDMCKEMGETELKLTTHQPPLLIQCRLFHMGSAIKGTLLVNRKLPPRTIHVRPSMIKVETDLSLNMQSINSLEVVNTSIKPNRTYLSKNLIALLSYGGVPNEFFKSLLESNLEDANHVFSNKRVALRASINHGSMDEYNAAGMILCGIPQDEPFLQYRLSILAREERKKLRGGKLYIPDCFYLMGTVDPTGCLEKGQVCIIHQNGQITGDVLVYRNPGLHFGDIHIMCATRVEELESYVGHNKYAIFFPCVGSRSVADEIAGGDFDGDLYWVSKHPQLLQYFRKSDPWMENSAPCHSVQLDSGAKKPSAFSATELEDELFRLFLKARFQPSNAMGVAADSWMALMDRLLTLKNDCTQENEKKHVKENILKLIDIYYEALDAPKKGGRKVQVPDDLRAERFPHYMEKDKLFTSTSILGLIYDWVGAWQTKELSGEEIRLLPCFDVEVPPSCMEKWETKYKEYRMNMTNALKDISKSDEAAKVIRKYKEELYGATARMEDSPKNVSDIYNEALAIYRVCYEYARLRKSVSKCSFAWKVAGSALTSLYIIKQKQNALNCAPSVLREILGS</sequence>
<comment type="caution">
    <text evidence="14">The sequence shown here is derived from an EMBL/GenBank/DDBJ whole genome shotgun (WGS) entry which is preliminary data.</text>
</comment>
<dbReference type="GO" id="GO:0031380">
    <property type="term" value="C:nuclear RNA-directed RNA polymerase complex"/>
    <property type="evidence" value="ECO:0007669"/>
    <property type="project" value="TreeGrafter"/>
</dbReference>
<comment type="function">
    <text evidence="8 9">Probably involved in the RNA silencing pathway and required for the generation of small interfering RNAs (siRNAs).</text>
</comment>
<feature type="domain" description="RDRP helical" evidence="12">
    <location>
        <begin position="98"/>
        <end position="155"/>
    </location>
</feature>
<dbReference type="PANTHER" id="PTHR23079:SF55">
    <property type="entry name" value="RNA-DIRECTED RNA POLYMERASE"/>
    <property type="match status" value="1"/>
</dbReference>
<evidence type="ECO:0000313" key="14">
    <source>
        <dbReference type="EMBL" id="KAK7363993.1"/>
    </source>
</evidence>
<comment type="catalytic activity">
    <reaction evidence="7 9">
        <text>RNA(n) + a ribonucleoside 5'-triphosphate = RNA(n+1) + diphosphate</text>
        <dbReference type="Rhea" id="RHEA:21248"/>
        <dbReference type="Rhea" id="RHEA-COMP:14527"/>
        <dbReference type="Rhea" id="RHEA-COMP:17342"/>
        <dbReference type="ChEBI" id="CHEBI:33019"/>
        <dbReference type="ChEBI" id="CHEBI:61557"/>
        <dbReference type="ChEBI" id="CHEBI:140395"/>
        <dbReference type="EC" id="2.7.7.48"/>
    </reaction>
</comment>
<evidence type="ECO:0000256" key="5">
    <source>
        <dbReference type="ARBA" id="ARBA00022884"/>
    </source>
</evidence>
<dbReference type="Pfam" id="PF26249">
    <property type="entry name" value="4HB_RdRP3_N"/>
    <property type="match status" value="1"/>
</dbReference>
<comment type="similarity">
    <text evidence="1 9">Belongs to the RdRP family.</text>
</comment>
<dbReference type="GO" id="GO:0003968">
    <property type="term" value="F:RNA-directed RNA polymerase activity"/>
    <property type="evidence" value="ECO:0007669"/>
    <property type="project" value="UniProtKB-KW"/>
</dbReference>
<accession>A0AAN9REV9</accession>
<keyword evidence="2 9" id="KW-0696">RNA-directed RNA polymerase</keyword>
<organism evidence="14 15">
    <name type="scientific">Phaseolus coccineus</name>
    <name type="common">Scarlet runner bean</name>
    <name type="synonym">Phaseolus multiflorus</name>
    <dbReference type="NCBI Taxonomy" id="3886"/>
    <lineage>
        <taxon>Eukaryota</taxon>
        <taxon>Viridiplantae</taxon>
        <taxon>Streptophyta</taxon>
        <taxon>Embryophyta</taxon>
        <taxon>Tracheophyta</taxon>
        <taxon>Spermatophyta</taxon>
        <taxon>Magnoliopsida</taxon>
        <taxon>eudicotyledons</taxon>
        <taxon>Gunneridae</taxon>
        <taxon>Pentapetalae</taxon>
        <taxon>rosids</taxon>
        <taxon>fabids</taxon>
        <taxon>Fabales</taxon>
        <taxon>Fabaceae</taxon>
        <taxon>Papilionoideae</taxon>
        <taxon>50 kb inversion clade</taxon>
        <taxon>NPAAA clade</taxon>
        <taxon>indigoferoid/millettioid clade</taxon>
        <taxon>Phaseoleae</taxon>
        <taxon>Phaseolus</taxon>
    </lineage>
</organism>
<dbReference type="Pfam" id="PF05183">
    <property type="entry name" value="RdRP"/>
    <property type="match status" value="1"/>
</dbReference>
<feature type="domain" description="RDRP C-terminal head" evidence="13">
    <location>
        <begin position="852"/>
        <end position="959"/>
    </location>
</feature>
<dbReference type="Pfam" id="PF26253">
    <property type="entry name" value="RdRP_head"/>
    <property type="match status" value="1"/>
</dbReference>
<dbReference type="InterPro" id="IPR057596">
    <property type="entry name" value="RDRP_core"/>
</dbReference>
<evidence type="ECO:0000256" key="9">
    <source>
        <dbReference type="RuleBase" id="RU363098"/>
    </source>
</evidence>
<evidence type="ECO:0000256" key="8">
    <source>
        <dbReference type="ARBA" id="ARBA00093763"/>
    </source>
</evidence>
<dbReference type="InterPro" id="IPR058752">
    <property type="entry name" value="RDRP_C_head"/>
</dbReference>